<accession>A0ABP9KQE5</accession>
<organism evidence="1 2">
    <name type="scientific">Streptomyces similanensis</name>
    <dbReference type="NCBI Taxonomy" id="1274988"/>
    <lineage>
        <taxon>Bacteria</taxon>
        <taxon>Bacillati</taxon>
        <taxon>Actinomycetota</taxon>
        <taxon>Actinomycetes</taxon>
        <taxon>Kitasatosporales</taxon>
        <taxon>Streptomycetaceae</taxon>
        <taxon>Streptomyces</taxon>
    </lineage>
</organism>
<proteinExistence type="predicted"/>
<name>A0ABP9KQE5_9ACTN</name>
<gene>
    <name evidence="1" type="ORF">GCM10023336_42390</name>
</gene>
<dbReference type="Proteomes" id="UP001500124">
    <property type="component" value="Unassembled WGS sequence"/>
</dbReference>
<keyword evidence="2" id="KW-1185">Reference proteome</keyword>
<dbReference type="RefSeq" id="WP_345669774.1">
    <property type="nucleotide sequence ID" value="NZ_BAABKC010000059.1"/>
</dbReference>
<comment type="caution">
    <text evidence="1">The sequence shown here is derived from an EMBL/GenBank/DDBJ whole genome shotgun (WGS) entry which is preliminary data.</text>
</comment>
<evidence type="ECO:0000313" key="2">
    <source>
        <dbReference type="Proteomes" id="UP001500124"/>
    </source>
</evidence>
<reference evidence="2" key="1">
    <citation type="journal article" date="2019" name="Int. J. Syst. Evol. Microbiol.">
        <title>The Global Catalogue of Microorganisms (GCM) 10K type strain sequencing project: providing services to taxonomists for standard genome sequencing and annotation.</title>
        <authorList>
            <consortium name="The Broad Institute Genomics Platform"/>
            <consortium name="The Broad Institute Genome Sequencing Center for Infectious Disease"/>
            <person name="Wu L."/>
            <person name="Ma J."/>
        </authorList>
    </citation>
    <scope>NUCLEOTIDE SEQUENCE [LARGE SCALE GENOMIC DNA]</scope>
    <source>
        <strain evidence="2">JCM 18410</strain>
    </source>
</reference>
<dbReference type="EMBL" id="BAABKC010000059">
    <property type="protein sequence ID" value="GAA5063263.1"/>
    <property type="molecule type" value="Genomic_DNA"/>
</dbReference>
<protein>
    <submittedName>
        <fullName evidence="1">Uncharacterized protein</fullName>
    </submittedName>
</protein>
<sequence>MPNVSVQFHEGSGLRASFEGVVDPDGAEGYVFSGKVRAICALDRSSTDFENTVEFGHGGESGDYTYVAYRPEGGEENVWTVEGKGQRKKNEPVDFKIGMNTGLSGQFSYGKSVTATPGGPRQEIDLFLHDPGWDVQFNGFAWADGPTGYVIQGKLSRGKLRQGSWESEQMTFGYKTSSGSWEYKIRRSTKA</sequence>
<evidence type="ECO:0000313" key="1">
    <source>
        <dbReference type="EMBL" id="GAA5063263.1"/>
    </source>
</evidence>